<dbReference type="InterPro" id="IPR000357">
    <property type="entry name" value="HEAT"/>
</dbReference>
<evidence type="ECO:0000256" key="2">
    <source>
        <dbReference type="SAM" id="MobiDB-lite"/>
    </source>
</evidence>
<dbReference type="PANTHER" id="PTHR46241:SF1">
    <property type="entry name" value="OUTER DYNEIN ARM-DOCKING COMPLEX SUBUNIT 2"/>
    <property type="match status" value="1"/>
</dbReference>
<keyword evidence="1" id="KW-0677">Repeat</keyword>
<reference evidence="3" key="1">
    <citation type="submission" date="2023-03" db="EMBL/GenBank/DDBJ databases">
        <title>Massive genome expansion in bonnet fungi (Mycena s.s.) driven by repeated elements and novel gene families across ecological guilds.</title>
        <authorList>
            <consortium name="Lawrence Berkeley National Laboratory"/>
            <person name="Harder C.B."/>
            <person name="Miyauchi S."/>
            <person name="Viragh M."/>
            <person name="Kuo A."/>
            <person name="Thoen E."/>
            <person name="Andreopoulos B."/>
            <person name="Lu D."/>
            <person name="Skrede I."/>
            <person name="Drula E."/>
            <person name="Henrissat B."/>
            <person name="Morin E."/>
            <person name="Kohler A."/>
            <person name="Barry K."/>
            <person name="LaButti K."/>
            <person name="Morin E."/>
            <person name="Salamov A."/>
            <person name="Lipzen A."/>
            <person name="Mereny Z."/>
            <person name="Hegedus B."/>
            <person name="Baldrian P."/>
            <person name="Stursova M."/>
            <person name="Weitz H."/>
            <person name="Taylor A."/>
            <person name="Grigoriev I.V."/>
            <person name="Nagy L.G."/>
            <person name="Martin F."/>
            <person name="Kauserud H."/>
        </authorList>
    </citation>
    <scope>NUCLEOTIDE SEQUENCE</scope>
    <source>
        <strain evidence="3">9144</strain>
    </source>
</reference>
<dbReference type="InterPro" id="IPR016024">
    <property type="entry name" value="ARM-type_fold"/>
</dbReference>
<organism evidence="3 4">
    <name type="scientific">Mycena pura</name>
    <dbReference type="NCBI Taxonomy" id="153505"/>
    <lineage>
        <taxon>Eukaryota</taxon>
        <taxon>Fungi</taxon>
        <taxon>Dikarya</taxon>
        <taxon>Basidiomycota</taxon>
        <taxon>Agaricomycotina</taxon>
        <taxon>Agaricomycetes</taxon>
        <taxon>Agaricomycetidae</taxon>
        <taxon>Agaricales</taxon>
        <taxon>Marasmiineae</taxon>
        <taxon>Mycenaceae</taxon>
        <taxon>Mycena</taxon>
    </lineage>
</organism>
<name>A0AAD6VSI7_9AGAR</name>
<dbReference type="InterPro" id="IPR011989">
    <property type="entry name" value="ARM-like"/>
</dbReference>
<feature type="region of interest" description="Disordered" evidence="2">
    <location>
        <begin position="23"/>
        <end position="43"/>
    </location>
</feature>
<dbReference type="Gene3D" id="1.25.10.10">
    <property type="entry name" value="Leucine-rich Repeat Variant"/>
    <property type="match status" value="4"/>
</dbReference>
<dbReference type="EMBL" id="JARJCW010000012">
    <property type="protein sequence ID" value="KAJ7218378.1"/>
    <property type="molecule type" value="Genomic_DNA"/>
</dbReference>
<accession>A0AAD6VSI7</accession>
<dbReference type="Pfam" id="PF02985">
    <property type="entry name" value="HEAT"/>
    <property type="match status" value="1"/>
</dbReference>
<comment type="caution">
    <text evidence="3">The sequence shown here is derived from an EMBL/GenBank/DDBJ whole genome shotgun (WGS) entry which is preliminary data.</text>
</comment>
<evidence type="ECO:0000313" key="4">
    <source>
        <dbReference type="Proteomes" id="UP001219525"/>
    </source>
</evidence>
<dbReference type="Proteomes" id="UP001219525">
    <property type="component" value="Unassembled WGS sequence"/>
</dbReference>
<dbReference type="SUPFAM" id="SSF48371">
    <property type="entry name" value="ARM repeat"/>
    <property type="match status" value="1"/>
</dbReference>
<gene>
    <name evidence="3" type="ORF">GGX14DRAFT_594718</name>
</gene>
<feature type="region of interest" description="Disordered" evidence="2">
    <location>
        <begin position="118"/>
        <end position="150"/>
    </location>
</feature>
<evidence type="ECO:0000256" key="1">
    <source>
        <dbReference type="ARBA" id="ARBA00022737"/>
    </source>
</evidence>
<feature type="compositionally biased region" description="Low complexity" evidence="2">
    <location>
        <begin position="124"/>
        <end position="140"/>
    </location>
</feature>
<dbReference type="PANTHER" id="PTHR46241">
    <property type="entry name" value="ARMADILLO REPEAT-CONTAINING PROTEIN 4 ARMC4"/>
    <property type="match status" value="1"/>
</dbReference>
<dbReference type="AlphaFoldDB" id="A0AAD6VSI7"/>
<keyword evidence="4" id="KW-1185">Reference proteome</keyword>
<evidence type="ECO:0000313" key="3">
    <source>
        <dbReference type="EMBL" id="KAJ7218378.1"/>
    </source>
</evidence>
<protein>
    <submittedName>
        <fullName evidence="3">Armadillo-type protein</fullName>
    </submittedName>
</protein>
<proteinExistence type="predicted"/>
<sequence length="613" mass="67883">MAELAAGLVGAAATVGAAQLATGSGFTGRHESSHREERMETRRSIVDFEANRRSGDVTPDTESEFLETKDEAIERARKYHESIESYKEASWYNPLYKFKKKNDVRKWKRLTRQSNHSLRTLNESMSSGSDTSSITATSGSPPGSNLANDDIQDWTRDVYGAGAVDIADARDSDSMRRDSFNALVRSDGSSPSPNGYHSEGHYVRDSAKTGLASMEDDEVCVEDDETDSDDCADSYILYDGYISSSMKHKIPHIIKMLKDSDRRIRVSAAGIFLKLADHPVFHDAMTPGIPSIVEILKDSDRDVRKSATGAFGMLANHSVFHDATMHGIPHIIDMLKDSNRDVRKSATGVFGMLANHSAFHDAMKPGIPHIIEMLKDGDYWVSAFHDAMKSGIPHIIEMLKDSDCWVHNYVASALGKLANQPTFHDAMKPGIPHIIEMLKDSDHWVRDSAASVFGMLANQVTIPSVYFYNLTIVLAAFHDAMKPGGDYWVRISATGAFGMLANHSVFHDATMHGIPHIIDMLKDSNRDVRKSATAAFHDAMKPGIPQIIEMLKDVDDQMRDTAAGTFVKLADHPVFHDVMNAEIPHIIEMLTDSDHRIRDSAGGTFVKLANHRR</sequence>
<feature type="compositionally biased region" description="Basic and acidic residues" evidence="2">
    <location>
        <begin position="28"/>
        <end position="43"/>
    </location>
</feature>